<evidence type="ECO:0000256" key="2">
    <source>
        <dbReference type="PROSITE-ProRule" id="PRU00335"/>
    </source>
</evidence>
<protein>
    <submittedName>
        <fullName evidence="5">TetR/AcrR family transcriptional regulator</fullName>
    </submittedName>
</protein>
<dbReference type="Gene3D" id="1.10.357.10">
    <property type="entry name" value="Tetracycline Repressor, domain 2"/>
    <property type="match status" value="1"/>
</dbReference>
<sequence length="245" mass="27377">MVARRATKSSMHTLKASSRQKEKAAPRRPGRPAGSVNKQEQRDRLLEAAMVLFSQQGIGETTLSAIAREAGVTPAMVHYYFKSRDQLLDAVIDERIQPRRVALSQVFENDADDPVVVITQLAHRLMQTATDQPWFPALWMREVISDNGTLKQRVIERHGHAHLQIAIDRIAQWQAEGKLNPAMEPSLLFISLFGLLVLPLIASKYWNNDVKKHALTPQDIVRNAVAILSHGIGPQLPGKTHEKPG</sequence>
<feature type="compositionally biased region" description="Polar residues" evidence="3">
    <location>
        <begin position="8"/>
        <end position="17"/>
    </location>
</feature>
<comment type="caution">
    <text evidence="5">The sequence shown here is derived from an EMBL/GenBank/DDBJ whole genome shotgun (WGS) entry which is preliminary data.</text>
</comment>
<dbReference type="PROSITE" id="PS50977">
    <property type="entry name" value="HTH_TETR_2"/>
    <property type="match status" value="1"/>
</dbReference>
<dbReference type="Pfam" id="PF00440">
    <property type="entry name" value="TetR_N"/>
    <property type="match status" value="1"/>
</dbReference>
<dbReference type="InterPro" id="IPR050109">
    <property type="entry name" value="HTH-type_TetR-like_transc_reg"/>
</dbReference>
<dbReference type="GO" id="GO:0003700">
    <property type="term" value="F:DNA-binding transcription factor activity"/>
    <property type="evidence" value="ECO:0007669"/>
    <property type="project" value="TreeGrafter"/>
</dbReference>
<keyword evidence="1 2" id="KW-0238">DNA-binding</keyword>
<dbReference type="InterPro" id="IPR013573">
    <property type="entry name" value="Tscrpt_reg_YcdC_C"/>
</dbReference>
<evidence type="ECO:0000313" key="5">
    <source>
        <dbReference type="EMBL" id="RDS79389.1"/>
    </source>
</evidence>
<dbReference type="GO" id="GO:0045892">
    <property type="term" value="P:negative regulation of DNA-templated transcription"/>
    <property type="evidence" value="ECO:0007669"/>
    <property type="project" value="InterPro"/>
</dbReference>
<dbReference type="PRINTS" id="PR00455">
    <property type="entry name" value="HTHTETR"/>
</dbReference>
<evidence type="ECO:0000313" key="6">
    <source>
        <dbReference type="Proteomes" id="UP000254258"/>
    </source>
</evidence>
<feature type="region of interest" description="Disordered" evidence="3">
    <location>
        <begin position="1"/>
        <end position="40"/>
    </location>
</feature>
<dbReference type="SUPFAM" id="SSF48498">
    <property type="entry name" value="Tetracyclin repressor-like, C-terminal domain"/>
    <property type="match status" value="1"/>
</dbReference>
<dbReference type="SUPFAM" id="SSF46689">
    <property type="entry name" value="Homeodomain-like"/>
    <property type="match status" value="1"/>
</dbReference>
<evidence type="ECO:0000259" key="4">
    <source>
        <dbReference type="PROSITE" id="PS50977"/>
    </source>
</evidence>
<dbReference type="GO" id="GO:0000976">
    <property type="term" value="F:transcription cis-regulatory region binding"/>
    <property type="evidence" value="ECO:0007669"/>
    <property type="project" value="TreeGrafter"/>
</dbReference>
<dbReference type="Pfam" id="PF08362">
    <property type="entry name" value="TetR_C_3"/>
    <property type="match status" value="1"/>
</dbReference>
<dbReference type="OrthoDB" id="8961953at2"/>
<dbReference type="InterPro" id="IPR036271">
    <property type="entry name" value="Tet_transcr_reg_TetR-rel_C_sf"/>
</dbReference>
<dbReference type="PANTHER" id="PTHR30055:SF235">
    <property type="entry name" value="TRANSCRIPTIONAL REGULATORY PROTEIN"/>
    <property type="match status" value="1"/>
</dbReference>
<proteinExistence type="predicted"/>
<evidence type="ECO:0000256" key="3">
    <source>
        <dbReference type="SAM" id="MobiDB-lite"/>
    </source>
</evidence>
<accession>A0A370WT98</accession>
<reference evidence="5 6" key="1">
    <citation type="submission" date="2018-07" db="EMBL/GenBank/DDBJ databases">
        <title>Dyella monticola sp. nov. and Dyella psychrodurans sp. nov. isolated from monsoon evergreen broad-leaved forest soil of Dinghu Mountain, China.</title>
        <authorList>
            <person name="Gao Z."/>
            <person name="Qiu L."/>
        </authorList>
    </citation>
    <scope>NUCLEOTIDE SEQUENCE [LARGE SCALE GENOMIC DNA]</scope>
    <source>
        <strain evidence="5 6">4G-K06</strain>
    </source>
</reference>
<dbReference type="PANTHER" id="PTHR30055">
    <property type="entry name" value="HTH-TYPE TRANSCRIPTIONAL REGULATOR RUTR"/>
    <property type="match status" value="1"/>
</dbReference>
<dbReference type="AlphaFoldDB" id="A0A370WT98"/>
<gene>
    <name evidence="5" type="ORF">DWU98_17655</name>
</gene>
<dbReference type="Proteomes" id="UP000254258">
    <property type="component" value="Unassembled WGS sequence"/>
</dbReference>
<feature type="domain" description="HTH tetR-type" evidence="4">
    <location>
        <begin position="39"/>
        <end position="99"/>
    </location>
</feature>
<dbReference type="EMBL" id="QRBE01000013">
    <property type="protein sequence ID" value="RDS79389.1"/>
    <property type="molecule type" value="Genomic_DNA"/>
</dbReference>
<organism evidence="5 6">
    <name type="scientific">Dyella monticola</name>
    <dbReference type="NCBI Taxonomy" id="1927958"/>
    <lineage>
        <taxon>Bacteria</taxon>
        <taxon>Pseudomonadati</taxon>
        <taxon>Pseudomonadota</taxon>
        <taxon>Gammaproteobacteria</taxon>
        <taxon>Lysobacterales</taxon>
        <taxon>Rhodanobacteraceae</taxon>
        <taxon>Dyella</taxon>
    </lineage>
</organism>
<dbReference type="InterPro" id="IPR001647">
    <property type="entry name" value="HTH_TetR"/>
</dbReference>
<evidence type="ECO:0000256" key="1">
    <source>
        <dbReference type="ARBA" id="ARBA00023125"/>
    </source>
</evidence>
<dbReference type="InterPro" id="IPR009057">
    <property type="entry name" value="Homeodomain-like_sf"/>
</dbReference>
<keyword evidence="6" id="KW-1185">Reference proteome</keyword>
<feature type="DNA-binding region" description="H-T-H motif" evidence="2">
    <location>
        <begin position="62"/>
        <end position="81"/>
    </location>
</feature>
<name>A0A370WT98_9GAMM</name>